<dbReference type="InterPro" id="IPR036097">
    <property type="entry name" value="HisK_dim/P_sf"/>
</dbReference>
<sequence length="487" mass="55729">MKLFYQQVLSFFLVIVITLSIIGFSMMNFITRQAYDNTFSQLEGYADSMGHIALKKDPLTGRYQQIKPSFLDEFQQVMQVQNVTIRVFNEDNEQIYPESSLTPYSLREDVWQELKSGKSFRIQNDYLNNQPKLSTKEPYSSIMVPWFDGSQLKAVVWLGAKVSSTETTIKQAQQNSIVALLASVSAGMIISLVIVWFNLSRIKKLSKATKKVGEGDFSVRIDHKDNDEIDDLASDFNKMVESLKLSDEEIKRQETRRNQFMADVAHEMRTPLTTINGILEGLRYDAIPVDSKDKSIQLMQSETNRLIRLVNENLDYEKIRNNQIKLFKTKFDGTLVLENIVEQLSGNAKKKNNTLKLLSTEPVFIYADHDRFTQIIFNITQNAIQFTENGNVELTIYRVDKATRVKIKDTGIGMSNEQKRFIFERFYKADPSRNNVGTGESGLGLAIVYSLVNQHHGQIEVDSQANKGTTFTLTFFDLKSKKEVDSE</sequence>
<dbReference type="Pfam" id="PF00512">
    <property type="entry name" value="HisKA"/>
    <property type="match status" value="1"/>
</dbReference>
<gene>
    <name evidence="12" type="ORF">FC86_GL000641</name>
</gene>
<dbReference type="SMART" id="SM00388">
    <property type="entry name" value="HisKA"/>
    <property type="match status" value="1"/>
</dbReference>
<dbReference type="CDD" id="cd00082">
    <property type="entry name" value="HisKA"/>
    <property type="match status" value="1"/>
</dbReference>
<feature type="domain" description="HAMP" evidence="11">
    <location>
        <begin position="196"/>
        <end position="248"/>
    </location>
</feature>
<proteinExistence type="predicted"/>
<evidence type="ECO:0000256" key="9">
    <source>
        <dbReference type="SAM" id="Phobius"/>
    </source>
</evidence>
<feature type="transmembrane region" description="Helical" evidence="9">
    <location>
        <begin position="177"/>
        <end position="199"/>
    </location>
</feature>
<keyword evidence="7" id="KW-0902">Two-component regulatory system</keyword>
<dbReference type="FunFam" id="1.10.287.130:FF:000001">
    <property type="entry name" value="Two-component sensor histidine kinase"/>
    <property type="match status" value="1"/>
</dbReference>
<dbReference type="InterPro" id="IPR003594">
    <property type="entry name" value="HATPase_dom"/>
</dbReference>
<dbReference type="Gene3D" id="1.10.287.130">
    <property type="match status" value="1"/>
</dbReference>
<feature type="domain" description="Histidine kinase" evidence="10">
    <location>
        <begin position="263"/>
        <end position="479"/>
    </location>
</feature>
<dbReference type="InterPro" id="IPR003660">
    <property type="entry name" value="HAMP_dom"/>
</dbReference>
<evidence type="ECO:0000256" key="2">
    <source>
        <dbReference type="ARBA" id="ARBA00004370"/>
    </source>
</evidence>
<dbReference type="RefSeq" id="WP_056974859.1">
    <property type="nucleotide sequence ID" value="NZ_AYZL01000020.1"/>
</dbReference>
<dbReference type="GO" id="GO:0005886">
    <property type="term" value="C:plasma membrane"/>
    <property type="evidence" value="ECO:0007669"/>
    <property type="project" value="TreeGrafter"/>
</dbReference>
<evidence type="ECO:0000259" key="10">
    <source>
        <dbReference type="PROSITE" id="PS50109"/>
    </source>
</evidence>
<dbReference type="PATRIC" id="fig|1423744.4.peg.659"/>
<dbReference type="PANTHER" id="PTHR43047:SF72">
    <property type="entry name" value="OSMOSENSING HISTIDINE PROTEIN KINASE SLN1"/>
    <property type="match status" value="1"/>
</dbReference>
<evidence type="ECO:0000256" key="3">
    <source>
        <dbReference type="ARBA" id="ARBA00012438"/>
    </source>
</evidence>
<dbReference type="InterPro" id="IPR003661">
    <property type="entry name" value="HisK_dim/P_dom"/>
</dbReference>
<dbReference type="CDD" id="cd06225">
    <property type="entry name" value="HAMP"/>
    <property type="match status" value="1"/>
</dbReference>
<dbReference type="PRINTS" id="PR00344">
    <property type="entry name" value="BCTRLSENSOR"/>
</dbReference>
<dbReference type="FunFam" id="3.30.565.10:FF:000006">
    <property type="entry name" value="Sensor histidine kinase WalK"/>
    <property type="match status" value="1"/>
</dbReference>
<evidence type="ECO:0000313" key="12">
    <source>
        <dbReference type="EMBL" id="KRN03536.1"/>
    </source>
</evidence>
<dbReference type="SMART" id="SM00304">
    <property type="entry name" value="HAMP"/>
    <property type="match status" value="1"/>
</dbReference>
<keyword evidence="6 12" id="KW-0418">Kinase</keyword>
<evidence type="ECO:0000256" key="5">
    <source>
        <dbReference type="ARBA" id="ARBA00022679"/>
    </source>
</evidence>
<comment type="subcellular location">
    <subcellularLocation>
        <location evidence="2">Membrane</location>
    </subcellularLocation>
</comment>
<dbReference type="PROSITE" id="PS50109">
    <property type="entry name" value="HIS_KIN"/>
    <property type="match status" value="1"/>
</dbReference>
<feature type="transmembrane region" description="Helical" evidence="9">
    <location>
        <begin position="9"/>
        <end position="30"/>
    </location>
</feature>
<evidence type="ECO:0000256" key="6">
    <source>
        <dbReference type="ARBA" id="ARBA00022777"/>
    </source>
</evidence>
<evidence type="ECO:0000256" key="1">
    <source>
        <dbReference type="ARBA" id="ARBA00000085"/>
    </source>
</evidence>
<dbReference type="SMART" id="SM00387">
    <property type="entry name" value="HATPase_c"/>
    <property type="match status" value="1"/>
</dbReference>
<dbReference type="Gene3D" id="3.30.565.10">
    <property type="entry name" value="Histidine kinase-like ATPase, C-terminal domain"/>
    <property type="match status" value="1"/>
</dbReference>
<protein>
    <recommendedName>
        <fullName evidence="3">histidine kinase</fullName>
        <ecNumber evidence="3">2.7.13.3</ecNumber>
    </recommendedName>
</protein>
<keyword evidence="9" id="KW-0812">Transmembrane</keyword>
<evidence type="ECO:0000313" key="13">
    <source>
        <dbReference type="Proteomes" id="UP000051378"/>
    </source>
</evidence>
<dbReference type="SUPFAM" id="SSF158472">
    <property type="entry name" value="HAMP domain-like"/>
    <property type="match status" value="1"/>
</dbReference>
<dbReference type="OrthoDB" id="3436at2"/>
<dbReference type="InterPro" id="IPR005467">
    <property type="entry name" value="His_kinase_dom"/>
</dbReference>
<keyword evidence="4" id="KW-0597">Phosphoprotein</keyword>
<keyword evidence="13" id="KW-1185">Reference proteome</keyword>
<evidence type="ECO:0000256" key="7">
    <source>
        <dbReference type="ARBA" id="ARBA00023012"/>
    </source>
</evidence>
<comment type="catalytic activity">
    <reaction evidence="1">
        <text>ATP + protein L-histidine = ADP + protein N-phospho-L-histidine.</text>
        <dbReference type="EC" id="2.7.13.3"/>
    </reaction>
</comment>
<evidence type="ECO:0000259" key="11">
    <source>
        <dbReference type="PROSITE" id="PS50885"/>
    </source>
</evidence>
<dbReference type="AlphaFoldDB" id="A0A0R2DHF5"/>
<keyword evidence="8 9" id="KW-0472">Membrane</keyword>
<dbReference type="STRING" id="1423744.FC86_GL000641"/>
<dbReference type="Pfam" id="PF02518">
    <property type="entry name" value="HATPase_c"/>
    <property type="match status" value="1"/>
</dbReference>
<dbReference type="Proteomes" id="UP000051378">
    <property type="component" value="Unassembled WGS sequence"/>
</dbReference>
<dbReference type="SUPFAM" id="SSF47384">
    <property type="entry name" value="Homodimeric domain of signal transducing histidine kinase"/>
    <property type="match status" value="1"/>
</dbReference>
<accession>A0A0R2DHF5</accession>
<dbReference type="InterPro" id="IPR036890">
    <property type="entry name" value="HATPase_C_sf"/>
</dbReference>
<keyword evidence="9" id="KW-1133">Transmembrane helix</keyword>
<keyword evidence="5" id="KW-0808">Transferase</keyword>
<dbReference type="CDD" id="cd00075">
    <property type="entry name" value="HATPase"/>
    <property type="match status" value="1"/>
</dbReference>
<evidence type="ECO:0000256" key="4">
    <source>
        <dbReference type="ARBA" id="ARBA00022553"/>
    </source>
</evidence>
<dbReference type="SUPFAM" id="SSF55874">
    <property type="entry name" value="ATPase domain of HSP90 chaperone/DNA topoisomerase II/histidine kinase"/>
    <property type="match status" value="1"/>
</dbReference>
<dbReference type="EC" id="2.7.13.3" evidence="3"/>
<dbReference type="InterPro" id="IPR004358">
    <property type="entry name" value="Sig_transdc_His_kin-like_C"/>
</dbReference>
<evidence type="ECO:0000256" key="8">
    <source>
        <dbReference type="ARBA" id="ARBA00023136"/>
    </source>
</evidence>
<dbReference type="EMBL" id="AYZL01000020">
    <property type="protein sequence ID" value="KRN03536.1"/>
    <property type="molecule type" value="Genomic_DNA"/>
</dbReference>
<name>A0A0R2DHF5_9LACO</name>
<dbReference type="PROSITE" id="PS50885">
    <property type="entry name" value="HAMP"/>
    <property type="match status" value="1"/>
</dbReference>
<comment type="caution">
    <text evidence="12">The sequence shown here is derived from an EMBL/GenBank/DDBJ whole genome shotgun (WGS) entry which is preliminary data.</text>
</comment>
<dbReference type="GO" id="GO:0000155">
    <property type="term" value="F:phosphorelay sensor kinase activity"/>
    <property type="evidence" value="ECO:0007669"/>
    <property type="project" value="InterPro"/>
</dbReference>
<reference evidence="12 13" key="1">
    <citation type="journal article" date="2015" name="Genome Announc.">
        <title>Expanding the biotechnology potential of lactobacilli through comparative genomics of 213 strains and associated genera.</title>
        <authorList>
            <person name="Sun Z."/>
            <person name="Harris H.M."/>
            <person name="McCann A."/>
            <person name="Guo C."/>
            <person name="Argimon S."/>
            <person name="Zhang W."/>
            <person name="Yang X."/>
            <person name="Jeffery I.B."/>
            <person name="Cooney J.C."/>
            <person name="Kagawa T.F."/>
            <person name="Liu W."/>
            <person name="Song Y."/>
            <person name="Salvetti E."/>
            <person name="Wrobel A."/>
            <person name="Rasinkangas P."/>
            <person name="Parkhill J."/>
            <person name="Rea M.C."/>
            <person name="O'Sullivan O."/>
            <person name="Ritari J."/>
            <person name="Douillard F.P."/>
            <person name="Paul Ross R."/>
            <person name="Yang R."/>
            <person name="Briner A.E."/>
            <person name="Felis G.E."/>
            <person name="de Vos W.M."/>
            <person name="Barrangou R."/>
            <person name="Klaenhammer T.R."/>
            <person name="Caufield P.W."/>
            <person name="Cui Y."/>
            <person name="Zhang H."/>
            <person name="O'Toole P.W."/>
        </authorList>
    </citation>
    <scope>NUCLEOTIDE SEQUENCE [LARGE SCALE GENOMIC DNA]</scope>
    <source>
        <strain evidence="12 13">DSM 23037</strain>
    </source>
</reference>
<dbReference type="GO" id="GO:0009927">
    <property type="term" value="F:histidine phosphotransfer kinase activity"/>
    <property type="evidence" value="ECO:0007669"/>
    <property type="project" value="TreeGrafter"/>
</dbReference>
<dbReference type="Pfam" id="PF00672">
    <property type="entry name" value="HAMP"/>
    <property type="match status" value="1"/>
</dbReference>
<organism evidence="12 13">
    <name type="scientific">Holzapfeliella floricola DSM 23037 = JCM 16512</name>
    <dbReference type="NCBI Taxonomy" id="1423744"/>
    <lineage>
        <taxon>Bacteria</taxon>
        <taxon>Bacillati</taxon>
        <taxon>Bacillota</taxon>
        <taxon>Bacilli</taxon>
        <taxon>Lactobacillales</taxon>
        <taxon>Lactobacillaceae</taxon>
        <taxon>Holzapfeliella</taxon>
    </lineage>
</organism>
<dbReference type="Gene3D" id="6.10.340.10">
    <property type="match status" value="1"/>
</dbReference>
<dbReference type="PANTHER" id="PTHR43047">
    <property type="entry name" value="TWO-COMPONENT HISTIDINE PROTEIN KINASE"/>
    <property type="match status" value="1"/>
</dbReference>